<evidence type="ECO:0000313" key="1">
    <source>
        <dbReference type="EMBL" id="HHV67170.1"/>
    </source>
</evidence>
<sequence length="67" mass="7584">MLLDRKALIALQVQRNRRQQDDLIAANTQAIEQDTLTANPLCLPVYMGVYLRDAEASMLLKNNGNLR</sequence>
<comment type="caution">
    <text evidence="1">The sequence shown here is derived from an EMBL/GenBank/DDBJ whole genome shotgun (WGS) entry which is preliminary data.</text>
</comment>
<organism evidence="1 2">
    <name type="scientific">Brucella intermedia</name>
    <dbReference type="NCBI Taxonomy" id="94625"/>
    <lineage>
        <taxon>Bacteria</taxon>
        <taxon>Pseudomonadati</taxon>
        <taxon>Pseudomonadota</taxon>
        <taxon>Alphaproteobacteria</taxon>
        <taxon>Hyphomicrobiales</taxon>
        <taxon>Brucellaceae</taxon>
        <taxon>Brucella/Ochrobactrum group</taxon>
        <taxon>Brucella</taxon>
    </lineage>
</organism>
<dbReference type="Proteomes" id="UP000551563">
    <property type="component" value="Unassembled WGS sequence"/>
</dbReference>
<name>A0A7V6TYT0_9HYPH</name>
<reference evidence="1 2" key="1">
    <citation type="journal article" date="2020" name="Biotechnol. Biofuels">
        <title>New insights from the biogas microbiome by comprehensive genome-resolved metagenomics of nearly 1600 species originating from multiple anaerobic digesters.</title>
        <authorList>
            <person name="Campanaro S."/>
            <person name="Treu L."/>
            <person name="Rodriguez-R L.M."/>
            <person name="Kovalovszki A."/>
            <person name="Ziels R.M."/>
            <person name="Maus I."/>
            <person name="Zhu X."/>
            <person name="Kougias P.G."/>
            <person name="Basile A."/>
            <person name="Luo G."/>
            <person name="Schluter A."/>
            <person name="Konstantinidis K.T."/>
            <person name="Angelidaki I."/>
        </authorList>
    </citation>
    <scope>NUCLEOTIDE SEQUENCE [LARGE SCALE GENOMIC DNA]</scope>
    <source>
        <strain evidence="1">AS04akNAM_66</strain>
    </source>
</reference>
<evidence type="ECO:0000313" key="2">
    <source>
        <dbReference type="Proteomes" id="UP000551563"/>
    </source>
</evidence>
<proteinExistence type="predicted"/>
<accession>A0A7V6TYT0</accession>
<dbReference type="EMBL" id="DUMN01000175">
    <property type="protein sequence ID" value="HHV67170.1"/>
    <property type="molecule type" value="Genomic_DNA"/>
</dbReference>
<protein>
    <submittedName>
        <fullName evidence="1">Uncharacterized protein</fullName>
    </submittedName>
</protein>
<gene>
    <name evidence="1" type="ORF">GXX48_05950</name>
</gene>
<dbReference type="AlphaFoldDB" id="A0A7V6TYT0"/>